<dbReference type="EMBL" id="LSTR01000045">
    <property type="protein sequence ID" value="OAH42091.1"/>
    <property type="molecule type" value="Genomic_DNA"/>
</dbReference>
<dbReference type="Pfam" id="PF00436">
    <property type="entry name" value="SSB"/>
    <property type="match status" value="1"/>
</dbReference>
<reference evidence="4 6" key="2">
    <citation type="submission" date="2020-04" db="EMBL/GenBank/DDBJ databases">
        <title>The Whole Genome Analysis of High salt-tolerant Sphingobium yanoikuyae YC-XJ2 with Aryl organophosphorus flame retardants (aryl-OPFRs)-degrading capacity and characteristics of Related phosphotriesterase.</title>
        <authorList>
            <person name="Li X."/>
        </authorList>
    </citation>
    <scope>NUCLEOTIDE SEQUENCE [LARGE SCALE GENOMIC DNA]</scope>
    <source>
        <strain evidence="4 6">YC-XJ2</strain>
        <plasmid evidence="4">p-B-Sy</plasmid>
        <plasmid evidence="6">p-b-sy</plasmid>
    </source>
</reference>
<dbReference type="AlphaFoldDB" id="A0A177JNZ1"/>
<evidence type="ECO:0000313" key="6">
    <source>
        <dbReference type="Proteomes" id="UP000502611"/>
    </source>
</evidence>
<evidence type="ECO:0000313" key="3">
    <source>
        <dbReference type="EMBL" id="OAH42091.1"/>
    </source>
</evidence>
<geneLocation type="plasmid" evidence="6">
    <name>p-b-sy</name>
</geneLocation>
<dbReference type="Proteomes" id="UP000502611">
    <property type="component" value="Plasmid p-B-Sy"/>
</dbReference>
<geneLocation type="plasmid" evidence="4">
    <name>p-B-Sy</name>
</geneLocation>
<evidence type="ECO:0000256" key="2">
    <source>
        <dbReference type="PROSITE-ProRule" id="PRU00252"/>
    </source>
</evidence>
<gene>
    <name evidence="3" type="ORF">AX777_21710</name>
    <name evidence="4" type="ORF">HH800_28385</name>
</gene>
<dbReference type="OrthoDB" id="7581348at2"/>
<evidence type="ECO:0000313" key="4">
    <source>
        <dbReference type="EMBL" id="QJR06135.1"/>
    </source>
</evidence>
<dbReference type="PROSITE" id="PS50935">
    <property type="entry name" value="SSB"/>
    <property type="match status" value="1"/>
</dbReference>
<name>A0A177JNZ1_SPHYA</name>
<dbReference type="Gene3D" id="2.40.50.140">
    <property type="entry name" value="Nucleic acid-binding proteins"/>
    <property type="match status" value="1"/>
</dbReference>
<protein>
    <submittedName>
        <fullName evidence="3">Single-stranded DNA-binding protein</fullName>
    </submittedName>
</protein>
<dbReference type="CDD" id="cd04496">
    <property type="entry name" value="SSB_OBF"/>
    <property type="match status" value="1"/>
</dbReference>
<dbReference type="GO" id="GO:0003697">
    <property type="term" value="F:single-stranded DNA binding"/>
    <property type="evidence" value="ECO:0007669"/>
    <property type="project" value="InterPro"/>
</dbReference>
<keyword evidence="4" id="KW-0614">Plasmid</keyword>
<evidence type="ECO:0000256" key="1">
    <source>
        <dbReference type="ARBA" id="ARBA00023125"/>
    </source>
</evidence>
<sequence length="110" mass="12472">MPRNIAEFRVIGNVGNKRERDKVTYVSVGATYNRRDGEEWKSETLWNSVVCFSNVAQQAANAEKGDLVHVTGRVRESSHGEPDNLQYRTELIADTFSILAKSDKQDQDQQ</sequence>
<dbReference type="SUPFAM" id="SSF50249">
    <property type="entry name" value="Nucleic acid-binding proteins"/>
    <property type="match status" value="1"/>
</dbReference>
<dbReference type="EMBL" id="CP053023">
    <property type="protein sequence ID" value="QJR06135.1"/>
    <property type="molecule type" value="Genomic_DNA"/>
</dbReference>
<dbReference type="InterPro" id="IPR000424">
    <property type="entry name" value="Primosome_PriB/ssb"/>
</dbReference>
<dbReference type="Proteomes" id="UP000077262">
    <property type="component" value="Unassembled WGS sequence"/>
</dbReference>
<keyword evidence="1 2" id="KW-0238">DNA-binding</keyword>
<dbReference type="RefSeq" id="WP_020486683.1">
    <property type="nucleotide sequence ID" value="NZ_CP053023.1"/>
</dbReference>
<reference evidence="3 5" key="1">
    <citation type="submission" date="2016-02" db="EMBL/GenBank/DDBJ databases">
        <authorList>
            <person name="Wen L."/>
            <person name="He K."/>
            <person name="Yang H."/>
        </authorList>
    </citation>
    <scope>NUCLEOTIDE SEQUENCE [LARGE SCALE GENOMIC DNA]</scope>
    <source>
        <strain evidence="3 5">CD09_2</strain>
    </source>
</reference>
<proteinExistence type="predicted"/>
<dbReference type="InterPro" id="IPR012340">
    <property type="entry name" value="NA-bd_OB-fold"/>
</dbReference>
<accession>A0A177JNZ1</accession>
<evidence type="ECO:0000313" key="5">
    <source>
        <dbReference type="Proteomes" id="UP000077262"/>
    </source>
</evidence>
<organism evidence="3 5">
    <name type="scientific">Sphingobium yanoikuyae</name>
    <name type="common">Sphingomonas yanoikuyae</name>
    <dbReference type="NCBI Taxonomy" id="13690"/>
    <lineage>
        <taxon>Bacteria</taxon>
        <taxon>Pseudomonadati</taxon>
        <taxon>Pseudomonadota</taxon>
        <taxon>Alphaproteobacteria</taxon>
        <taxon>Sphingomonadales</taxon>
        <taxon>Sphingomonadaceae</taxon>
        <taxon>Sphingobium</taxon>
    </lineage>
</organism>